<dbReference type="Gene3D" id="1.10.287.1260">
    <property type="match status" value="1"/>
</dbReference>
<dbReference type="PANTHER" id="PTHR30460:SF0">
    <property type="entry name" value="MODERATE CONDUCTANCE MECHANOSENSITIVE CHANNEL YBIO"/>
    <property type="match status" value="1"/>
</dbReference>
<evidence type="ECO:0000256" key="4">
    <source>
        <dbReference type="ARBA" id="ARBA00022989"/>
    </source>
</evidence>
<evidence type="ECO:0000313" key="9">
    <source>
        <dbReference type="Proteomes" id="UP000215027"/>
    </source>
</evidence>
<dbReference type="EMBL" id="LN890656">
    <property type="protein sequence ID" value="CUS05887.1"/>
    <property type="molecule type" value="Genomic_DNA"/>
</dbReference>
<keyword evidence="9" id="KW-1185">Reference proteome</keyword>
<evidence type="ECO:0000259" key="7">
    <source>
        <dbReference type="Pfam" id="PF00924"/>
    </source>
</evidence>
<dbReference type="GO" id="GO:0005886">
    <property type="term" value="C:plasma membrane"/>
    <property type="evidence" value="ECO:0007669"/>
    <property type="project" value="UniProtKB-SubCell"/>
</dbReference>
<protein>
    <recommendedName>
        <fullName evidence="7">Mechanosensitive ion channel MscS domain-containing protein</fullName>
    </recommendedName>
</protein>
<dbReference type="InterPro" id="IPR023408">
    <property type="entry name" value="MscS_beta-dom_sf"/>
</dbReference>
<proteinExistence type="predicted"/>
<evidence type="ECO:0000256" key="5">
    <source>
        <dbReference type="ARBA" id="ARBA00023136"/>
    </source>
</evidence>
<sequence length="323" mass="35027">MIRRLLLILLIILAVIIGPLALAFGILRVAGIDVVPLLQSVGGTTGFMQLLIEYYDLIRLPLHLLFITAVFFLAWGVSRVSGQLAGWLLRAAGYLPHGARLGPEAALAADRRRQTAQQIVGGFITLIAFTLAILLSISQFFSLSNLAIIATVGANAFGFAARDYVGDLLNGVSNIFENRFNVGDKVEVYRVGNKVEGQVENVTVRTLSLRTREGELINVPQGEVRILRNYSRGSYSGVDVICRVRANDLPAAMAELHRLGQDAPALLPDLIEPWMLMSRDGELGSAAEIRIHAKARFGYGAGLRLQIMMLVEGQLSAAAIPLA</sequence>
<dbReference type="Gene3D" id="2.30.30.60">
    <property type="match status" value="1"/>
</dbReference>
<feature type="domain" description="Mechanosensitive ion channel MscS" evidence="7">
    <location>
        <begin position="163"/>
        <end position="232"/>
    </location>
</feature>
<dbReference type="Proteomes" id="UP000215027">
    <property type="component" value="Chromosome II"/>
</dbReference>
<dbReference type="OrthoDB" id="9809206at2"/>
<evidence type="ECO:0000256" key="3">
    <source>
        <dbReference type="ARBA" id="ARBA00022692"/>
    </source>
</evidence>
<keyword evidence="4 6" id="KW-1133">Transmembrane helix</keyword>
<dbReference type="PANTHER" id="PTHR30460">
    <property type="entry name" value="MODERATE CONDUCTANCE MECHANOSENSITIVE CHANNEL YBIO"/>
    <property type="match status" value="1"/>
</dbReference>
<keyword evidence="2" id="KW-1003">Cell membrane</keyword>
<dbReference type="InterPro" id="IPR045276">
    <property type="entry name" value="YbiO_bact"/>
</dbReference>
<feature type="transmembrane region" description="Helical" evidence="6">
    <location>
        <begin position="57"/>
        <end position="77"/>
    </location>
</feature>
<name>A0A170PJR5_9CHLR</name>
<evidence type="ECO:0000313" key="8">
    <source>
        <dbReference type="EMBL" id="CUS05887.1"/>
    </source>
</evidence>
<organism evidence="8 9">
    <name type="scientific">Candidatus Promineifilum breve</name>
    <dbReference type="NCBI Taxonomy" id="1806508"/>
    <lineage>
        <taxon>Bacteria</taxon>
        <taxon>Bacillati</taxon>
        <taxon>Chloroflexota</taxon>
        <taxon>Ardenticatenia</taxon>
        <taxon>Candidatus Promineifilales</taxon>
        <taxon>Candidatus Promineifilaceae</taxon>
        <taxon>Candidatus Promineifilum</taxon>
    </lineage>
</organism>
<accession>A0A170PJR5</accession>
<dbReference type="RefSeq" id="WP_095045237.1">
    <property type="nucleotide sequence ID" value="NZ_LN890656.1"/>
</dbReference>
<evidence type="ECO:0000256" key="6">
    <source>
        <dbReference type="SAM" id="Phobius"/>
    </source>
</evidence>
<dbReference type="GO" id="GO:0008381">
    <property type="term" value="F:mechanosensitive monoatomic ion channel activity"/>
    <property type="evidence" value="ECO:0007669"/>
    <property type="project" value="InterPro"/>
</dbReference>
<gene>
    <name evidence="8" type="ORF">CFX0092_B0353</name>
</gene>
<evidence type="ECO:0000256" key="1">
    <source>
        <dbReference type="ARBA" id="ARBA00004236"/>
    </source>
</evidence>
<keyword evidence="3 6" id="KW-0812">Transmembrane</keyword>
<dbReference type="AlphaFoldDB" id="A0A170PJR5"/>
<dbReference type="KEGG" id="pbf:CFX0092_B0353"/>
<dbReference type="InterPro" id="IPR006685">
    <property type="entry name" value="MscS_channel_2nd"/>
</dbReference>
<dbReference type="Pfam" id="PF00924">
    <property type="entry name" value="MS_channel_2nd"/>
    <property type="match status" value="1"/>
</dbReference>
<keyword evidence="5 6" id="KW-0472">Membrane</keyword>
<reference evidence="8" key="1">
    <citation type="submission" date="2016-01" db="EMBL/GenBank/DDBJ databases">
        <authorList>
            <person name="Mcilroy J.S."/>
            <person name="Karst M S."/>
            <person name="Albertsen M."/>
        </authorList>
    </citation>
    <scope>NUCLEOTIDE SEQUENCE</scope>
    <source>
        <strain evidence="8">Cfx-K</strain>
    </source>
</reference>
<dbReference type="SUPFAM" id="SSF50182">
    <property type="entry name" value="Sm-like ribonucleoproteins"/>
    <property type="match status" value="1"/>
</dbReference>
<comment type="subcellular location">
    <subcellularLocation>
        <location evidence="1">Cell membrane</location>
    </subcellularLocation>
</comment>
<evidence type="ECO:0000256" key="2">
    <source>
        <dbReference type="ARBA" id="ARBA00022475"/>
    </source>
</evidence>
<feature type="transmembrane region" description="Helical" evidence="6">
    <location>
        <begin position="119"/>
        <end position="137"/>
    </location>
</feature>
<dbReference type="InterPro" id="IPR010920">
    <property type="entry name" value="LSM_dom_sf"/>
</dbReference>